<dbReference type="InterPro" id="IPR045246">
    <property type="entry name" value="Piwi_ago-like"/>
</dbReference>
<evidence type="ECO:0000259" key="2">
    <source>
        <dbReference type="PROSITE" id="PS50822"/>
    </source>
</evidence>
<dbReference type="Pfam" id="PF08699">
    <property type="entry name" value="ArgoL1"/>
    <property type="match status" value="1"/>
</dbReference>
<feature type="domain" description="Piwi" evidence="2">
    <location>
        <begin position="353"/>
        <end position="650"/>
    </location>
</feature>
<dbReference type="InterPro" id="IPR014811">
    <property type="entry name" value="ArgoL1"/>
</dbReference>
<keyword evidence="4" id="KW-1185">Reference proteome</keyword>
<feature type="domain" description="PAZ" evidence="1">
    <location>
        <begin position="67"/>
        <end position="184"/>
    </location>
</feature>
<evidence type="ECO:0000313" key="3">
    <source>
        <dbReference type="EMBL" id="KIJ37387.1"/>
    </source>
</evidence>
<dbReference type="SMART" id="SM01163">
    <property type="entry name" value="DUF1785"/>
    <property type="match status" value="1"/>
</dbReference>
<dbReference type="InterPro" id="IPR012337">
    <property type="entry name" value="RNaseH-like_sf"/>
</dbReference>
<dbReference type="Proteomes" id="UP000054279">
    <property type="component" value="Unassembled WGS sequence"/>
</dbReference>
<evidence type="ECO:0000259" key="1">
    <source>
        <dbReference type="PROSITE" id="PS50821"/>
    </source>
</evidence>
<dbReference type="InterPro" id="IPR032473">
    <property type="entry name" value="Argonaute_Mid_dom"/>
</dbReference>
<dbReference type="HOGENOM" id="CLU_004544_4_3_1"/>
<dbReference type="Pfam" id="PF16487">
    <property type="entry name" value="ArgoMid"/>
    <property type="match status" value="1"/>
</dbReference>
<dbReference type="InterPro" id="IPR036397">
    <property type="entry name" value="RNaseH_sf"/>
</dbReference>
<accession>A0A0C9V784</accession>
<protein>
    <submittedName>
        <fullName evidence="3">Unplaced genomic scaffold SPHSTscaffold_94, whole genome shotgun sequence</fullName>
    </submittedName>
</protein>
<dbReference type="CDD" id="cd02846">
    <property type="entry name" value="PAZ_argonaute_like"/>
    <property type="match status" value="1"/>
</dbReference>
<dbReference type="InterPro" id="IPR003100">
    <property type="entry name" value="PAZ_dom"/>
</dbReference>
<dbReference type="PROSITE" id="PS50821">
    <property type="entry name" value="PAZ"/>
    <property type="match status" value="1"/>
</dbReference>
<dbReference type="Gene3D" id="3.30.420.10">
    <property type="entry name" value="Ribonuclease H-like superfamily/Ribonuclease H"/>
    <property type="match status" value="1"/>
</dbReference>
<name>A0A0C9V784_SPHS4</name>
<dbReference type="Pfam" id="PF02170">
    <property type="entry name" value="PAZ"/>
    <property type="match status" value="1"/>
</dbReference>
<reference evidence="3 4" key="1">
    <citation type="submission" date="2014-06" db="EMBL/GenBank/DDBJ databases">
        <title>Evolutionary Origins and Diversification of the Mycorrhizal Mutualists.</title>
        <authorList>
            <consortium name="DOE Joint Genome Institute"/>
            <consortium name="Mycorrhizal Genomics Consortium"/>
            <person name="Kohler A."/>
            <person name="Kuo A."/>
            <person name="Nagy L.G."/>
            <person name="Floudas D."/>
            <person name="Copeland A."/>
            <person name="Barry K.W."/>
            <person name="Cichocki N."/>
            <person name="Veneault-Fourrey C."/>
            <person name="LaButti K."/>
            <person name="Lindquist E.A."/>
            <person name="Lipzen A."/>
            <person name="Lundell T."/>
            <person name="Morin E."/>
            <person name="Murat C."/>
            <person name="Riley R."/>
            <person name="Ohm R."/>
            <person name="Sun H."/>
            <person name="Tunlid A."/>
            <person name="Henrissat B."/>
            <person name="Grigoriev I.V."/>
            <person name="Hibbett D.S."/>
            <person name="Martin F."/>
        </authorList>
    </citation>
    <scope>NUCLEOTIDE SEQUENCE [LARGE SCALE GENOMIC DNA]</scope>
    <source>
        <strain evidence="3 4">SS14</strain>
    </source>
</reference>
<dbReference type="Gene3D" id="2.170.260.10">
    <property type="entry name" value="paz domain"/>
    <property type="match status" value="1"/>
</dbReference>
<dbReference type="InterPro" id="IPR003165">
    <property type="entry name" value="Piwi"/>
</dbReference>
<dbReference type="EMBL" id="KN837169">
    <property type="protein sequence ID" value="KIJ37387.1"/>
    <property type="molecule type" value="Genomic_DNA"/>
</dbReference>
<dbReference type="SUPFAM" id="SSF53098">
    <property type="entry name" value="Ribonuclease H-like"/>
    <property type="match status" value="1"/>
</dbReference>
<dbReference type="PANTHER" id="PTHR22891">
    <property type="entry name" value="EUKARYOTIC TRANSLATION INITIATION FACTOR 2C"/>
    <property type="match status" value="1"/>
</dbReference>
<evidence type="ECO:0000313" key="4">
    <source>
        <dbReference type="Proteomes" id="UP000054279"/>
    </source>
</evidence>
<dbReference type="InterPro" id="IPR036085">
    <property type="entry name" value="PAZ_dom_sf"/>
</dbReference>
<dbReference type="Gene3D" id="3.40.50.2300">
    <property type="match status" value="1"/>
</dbReference>
<dbReference type="GO" id="GO:0003723">
    <property type="term" value="F:RNA binding"/>
    <property type="evidence" value="ECO:0007669"/>
    <property type="project" value="InterPro"/>
</dbReference>
<dbReference type="PROSITE" id="PS50822">
    <property type="entry name" value="PIWI"/>
    <property type="match status" value="1"/>
</dbReference>
<dbReference type="SMART" id="SM00950">
    <property type="entry name" value="Piwi"/>
    <property type="match status" value="1"/>
</dbReference>
<dbReference type="CDD" id="cd04657">
    <property type="entry name" value="Piwi_ago-like"/>
    <property type="match status" value="1"/>
</dbReference>
<dbReference type="OrthoDB" id="10252740at2759"/>
<dbReference type="SUPFAM" id="SSF101690">
    <property type="entry name" value="PAZ domain"/>
    <property type="match status" value="1"/>
</dbReference>
<dbReference type="AlphaFoldDB" id="A0A0C9V784"/>
<proteinExistence type="predicted"/>
<gene>
    <name evidence="3" type="ORF">M422DRAFT_231745</name>
</gene>
<organism evidence="3 4">
    <name type="scientific">Sphaerobolus stellatus (strain SS14)</name>
    <dbReference type="NCBI Taxonomy" id="990650"/>
    <lineage>
        <taxon>Eukaryota</taxon>
        <taxon>Fungi</taxon>
        <taxon>Dikarya</taxon>
        <taxon>Basidiomycota</taxon>
        <taxon>Agaricomycotina</taxon>
        <taxon>Agaricomycetes</taxon>
        <taxon>Phallomycetidae</taxon>
        <taxon>Geastrales</taxon>
        <taxon>Sphaerobolaceae</taxon>
        <taxon>Sphaerobolus</taxon>
    </lineage>
</organism>
<sequence length="700" mass="78058">MTNFHSRSLLCRSNPSNSRSFFTKEVREKVGTGLEVWRGLFQSVRPTIGKLIVNVDIATAVMYSSGSLLDLVKEFLGVSNVRDISPNSPALNRMNAQRLKKFLRGLRVRTTTPFRDPPSWKRIFDIVLTGADDYTFDLNTTGENISITNYYKRTHRYSVQCGKAICISLGKAGVVPLEVLEVKEGQFFKKSLHPTAAARALKFATQRPQERTKIIEKSRAILGYADSDFMRQSGFIIDHQLMSVGGRVLPVPQIRWGGNARAEVPRGGAWNVVGKTFYRPARVKAWAVVIFDHGARTTANDVRGFIHNFVQACRQLGMSEVHLPDIDLQNAGNKAIDTFGSSFAPEETPIPSFLLIILPDSAIDIKTAVKHWGDCRFGIPTQCIKVGKIARANNQYHNNLALKLNVKLRGINSIPANNAHIMALLAKEPTMIIGADVSHPSPGSDRPSVAGLVSSVDENFAMYEASTGIQESRLEFIEDIDGMIEKAVRGFFLYWKKRNAPCLPKRIIFFRDGISEGQFSNIGEQEINKIKSKEKRFEGQPPKLTYIVVVKKHHVRFFPNSPRDADKSGNCPPGMIIDSEIVNPVDYDFFLQSHSGILGTSRPSHYTVLQDNNGFGPDNLQGISYLLCHVYARSTRSVSIPAPVYYADIVCARGRFHSKLIHDGEDSAGSTVTGDGVTLEDHKRAFRNISENMRDSMYFM</sequence>
<dbReference type="Pfam" id="PF02171">
    <property type="entry name" value="Piwi"/>
    <property type="match status" value="1"/>
</dbReference>